<dbReference type="CDD" id="cd20684">
    <property type="entry name" value="CdiA-CT_Yk_RNaseA-like"/>
    <property type="match status" value="1"/>
</dbReference>
<dbReference type="eggNOG" id="ENOG502ZB9M">
    <property type="taxonomic scope" value="Bacteria"/>
</dbReference>
<dbReference type="AlphaFoldDB" id="A0A090UYK5"/>
<gene>
    <name evidence="2" type="ORF">EV102420_08_01780</name>
</gene>
<accession>A0A090UYK5</accession>
<evidence type="ECO:0000313" key="2">
    <source>
        <dbReference type="EMBL" id="GAL57715.1"/>
    </source>
</evidence>
<dbReference type="OrthoDB" id="6832592at2"/>
<organism evidence="2 3">
    <name type="scientific">Pseudescherichia vulneris NBRC 102420</name>
    <dbReference type="NCBI Taxonomy" id="1115515"/>
    <lineage>
        <taxon>Bacteria</taxon>
        <taxon>Pseudomonadati</taxon>
        <taxon>Pseudomonadota</taxon>
        <taxon>Gammaproteobacteria</taxon>
        <taxon>Enterobacterales</taxon>
        <taxon>Enterobacteriaceae</taxon>
        <taxon>Pseudescherichia</taxon>
    </lineage>
</organism>
<feature type="domain" description="Bacterial CdiA-CT RNAse A" evidence="1">
    <location>
        <begin position="157"/>
        <end position="269"/>
    </location>
</feature>
<evidence type="ECO:0000313" key="3">
    <source>
        <dbReference type="Proteomes" id="UP000029462"/>
    </source>
</evidence>
<dbReference type="STRING" id="1115515.EV102420_08_01780"/>
<dbReference type="RefSeq" id="WP_042390262.1">
    <property type="nucleotide sequence ID" value="NZ_BBMZ01000008.1"/>
</dbReference>
<dbReference type="Proteomes" id="UP000029462">
    <property type="component" value="Unassembled WGS sequence"/>
</dbReference>
<reference evidence="2 3" key="1">
    <citation type="submission" date="2014-09" db="EMBL/GenBank/DDBJ databases">
        <title>Whole genome shotgun sequence of Escherichia vulneris NBRC 102420.</title>
        <authorList>
            <person name="Yoshida Y."/>
            <person name="Hosoyama A."/>
            <person name="Tsuchikane K."/>
            <person name="Ohji S."/>
            <person name="Ichikawa N."/>
            <person name="Kimura A."/>
            <person name="Yamazoe A."/>
            <person name="Ezaki T."/>
            <person name="Fujita N."/>
        </authorList>
    </citation>
    <scope>NUCLEOTIDE SEQUENCE [LARGE SCALE GENOMIC DNA]</scope>
    <source>
        <strain evidence="2 3">NBRC 102420</strain>
    </source>
</reference>
<keyword evidence="3" id="KW-1185">Reference proteome</keyword>
<proteinExistence type="predicted"/>
<sequence>MASEEGVSIAISPVQMAAILHKKTLSEGETWSNRLWGGLGIVGGVVESFGAGVLCVVPEPTMLSKAGCVVVGAHSLDTIRTSLNQVITGRESQTATAQLAQLAAEQLGADSATAYKVGVTVDLLVPFAFASAAGAARVASVYSGRIKLMEHEGGALGHTIARHVGQTTEQMIARLAAPRAPARASTFLNKQHAELLISETLSVKRFQIENALKYMHPGARLRLDHRFYFSTGKYIDKGSTTIKKAYGLRLIIESRRFGDKIYYVVTAFPVP</sequence>
<protein>
    <recommendedName>
        <fullName evidence="1">Bacterial CdiA-CT RNAse A domain-containing protein</fullName>
    </recommendedName>
</protein>
<name>A0A090UYK5_PSEVU</name>
<dbReference type="Pfam" id="PF18431">
    <property type="entry name" value="RNAse_A_bac"/>
    <property type="match status" value="1"/>
</dbReference>
<dbReference type="InterPro" id="IPR041436">
    <property type="entry name" value="RNAse_A_bac"/>
</dbReference>
<comment type="caution">
    <text evidence="2">The sequence shown here is derived from an EMBL/GenBank/DDBJ whole genome shotgun (WGS) entry which is preliminary data.</text>
</comment>
<evidence type="ECO:0000259" key="1">
    <source>
        <dbReference type="Pfam" id="PF18431"/>
    </source>
</evidence>
<dbReference type="EMBL" id="BBMZ01000008">
    <property type="protein sequence ID" value="GAL57715.1"/>
    <property type="molecule type" value="Genomic_DNA"/>
</dbReference>